<dbReference type="EMBL" id="JAETWB010000006">
    <property type="protein sequence ID" value="MBL6079421.1"/>
    <property type="molecule type" value="Genomic_DNA"/>
</dbReference>
<feature type="chain" id="PRO_5045126831" evidence="4">
    <location>
        <begin position="25"/>
        <end position="534"/>
    </location>
</feature>
<evidence type="ECO:0000259" key="5">
    <source>
        <dbReference type="Pfam" id="PF00496"/>
    </source>
</evidence>
<dbReference type="Proteomes" id="UP000660885">
    <property type="component" value="Unassembled WGS sequence"/>
</dbReference>
<dbReference type="SUPFAM" id="SSF53850">
    <property type="entry name" value="Periplasmic binding protein-like II"/>
    <property type="match status" value="1"/>
</dbReference>
<dbReference type="InterPro" id="IPR000914">
    <property type="entry name" value="SBP_5_dom"/>
</dbReference>
<dbReference type="Pfam" id="PF00496">
    <property type="entry name" value="SBP_bac_5"/>
    <property type="match status" value="1"/>
</dbReference>
<keyword evidence="3 4" id="KW-0732">Signal</keyword>
<feature type="signal peptide" evidence="4">
    <location>
        <begin position="1"/>
        <end position="24"/>
    </location>
</feature>
<keyword evidence="7" id="KW-1185">Reference proteome</keyword>
<evidence type="ECO:0000256" key="2">
    <source>
        <dbReference type="ARBA" id="ARBA00005695"/>
    </source>
</evidence>
<gene>
    <name evidence="6" type="ORF">JMJ56_15485</name>
</gene>
<accession>A0ABS1U7Z7</accession>
<dbReference type="InterPro" id="IPR039424">
    <property type="entry name" value="SBP_5"/>
</dbReference>
<feature type="domain" description="Solute-binding protein family 5" evidence="5">
    <location>
        <begin position="78"/>
        <end position="456"/>
    </location>
</feature>
<evidence type="ECO:0000256" key="4">
    <source>
        <dbReference type="SAM" id="SignalP"/>
    </source>
</evidence>
<dbReference type="Gene3D" id="3.40.190.10">
    <property type="entry name" value="Periplasmic binding protein-like II"/>
    <property type="match status" value="1"/>
</dbReference>
<comment type="similarity">
    <text evidence="2">Belongs to the bacterial solute-binding protein 5 family.</text>
</comment>
<evidence type="ECO:0000256" key="1">
    <source>
        <dbReference type="ARBA" id="ARBA00004418"/>
    </source>
</evidence>
<evidence type="ECO:0000313" key="6">
    <source>
        <dbReference type="EMBL" id="MBL6079421.1"/>
    </source>
</evidence>
<dbReference type="PANTHER" id="PTHR30290:SF38">
    <property type="entry name" value="D,D-DIPEPTIDE-BINDING PERIPLASMIC PROTEIN DDPA-RELATED"/>
    <property type="match status" value="1"/>
</dbReference>
<dbReference type="RefSeq" id="WP_202832649.1">
    <property type="nucleotide sequence ID" value="NZ_JAETWB010000006.1"/>
</dbReference>
<reference evidence="6 7" key="1">
    <citation type="submission" date="2021-01" db="EMBL/GenBank/DDBJ databases">
        <title>Belnapia mucosa sp. nov. and Belnapia arida sp. nov., isolated from the Tabernas Desert (Almeria, Spain).</title>
        <authorList>
            <person name="Molina-Menor E."/>
            <person name="Vidal-Verdu A."/>
            <person name="Calonge A."/>
            <person name="Satari L."/>
            <person name="Pereto J."/>
            <person name="Porcar M."/>
        </authorList>
    </citation>
    <scope>NUCLEOTIDE SEQUENCE [LARGE SCALE GENOMIC DNA]</scope>
    <source>
        <strain evidence="6 7">T18</strain>
    </source>
</reference>
<dbReference type="PIRSF" id="PIRSF002741">
    <property type="entry name" value="MppA"/>
    <property type="match status" value="1"/>
</dbReference>
<sequence>MLRRTLLTGAAATAAAGLAGPALAGPALAQPSAARVLRFVPQSDLTVLDPVFTTAYITRYHAMMIYDQLYGLDSKLRPQPQMVEGHVVEQDGLSWRFTLREGLRFHDGEPVRGRDCIASIRRWAQRDALGQALMARVAEMAAPEDRVFTIRLNKRFGPMLETLAKVGPSALFVMPERIASVDANTQIRETIGSGPFRFKADERIVGARVVYERNPDYKPREGGTTDWGAGPKQVFFDRVEWAVMPDPATAAAALQNGEVDWWENPPNDLLPLLRRSRDVMMKRSNPLGTFGTGIFNTLHPPFDKPAVRRAILRAMSQADYMTATAGADPSLWKAGIGVFTPGTPLANEAALEAITGPRDIERSRRELREAGYNGETVVVMSPSDQPTLTALGEVGQDLLKRLGMKVDFRVSDWGTLVQRRSSKEPPEKGGWSMFHTTWNGIDGINPGVMTYLRANGQSAWFGWPDVPKLEALRLSWFDAPDLAAQQKIAAEIQQVVLDEAPYLPLGQYFASTAWRKTITEPISEIISFWGVKRA</sequence>
<protein>
    <submittedName>
        <fullName evidence="6">ABC transporter substrate-binding protein</fullName>
    </submittedName>
</protein>
<evidence type="ECO:0000313" key="7">
    <source>
        <dbReference type="Proteomes" id="UP000660885"/>
    </source>
</evidence>
<dbReference type="PANTHER" id="PTHR30290">
    <property type="entry name" value="PERIPLASMIC BINDING COMPONENT OF ABC TRANSPORTER"/>
    <property type="match status" value="1"/>
</dbReference>
<dbReference type="CDD" id="cd08502">
    <property type="entry name" value="PBP2_NikA_DppA_OppA_like_16"/>
    <property type="match status" value="1"/>
</dbReference>
<dbReference type="Gene3D" id="3.10.105.10">
    <property type="entry name" value="Dipeptide-binding Protein, Domain 3"/>
    <property type="match status" value="1"/>
</dbReference>
<evidence type="ECO:0000256" key="3">
    <source>
        <dbReference type="ARBA" id="ARBA00022729"/>
    </source>
</evidence>
<proteinExistence type="inferred from homology"/>
<dbReference type="PROSITE" id="PS51318">
    <property type="entry name" value="TAT"/>
    <property type="match status" value="1"/>
</dbReference>
<organism evidence="6 7">
    <name type="scientific">Belnapia arida</name>
    <dbReference type="NCBI Taxonomy" id="2804533"/>
    <lineage>
        <taxon>Bacteria</taxon>
        <taxon>Pseudomonadati</taxon>
        <taxon>Pseudomonadota</taxon>
        <taxon>Alphaproteobacteria</taxon>
        <taxon>Acetobacterales</taxon>
        <taxon>Roseomonadaceae</taxon>
        <taxon>Belnapia</taxon>
    </lineage>
</organism>
<dbReference type="InterPro" id="IPR030678">
    <property type="entry name" value="Peptide/Ni-bd"/>
</dbReference>
<comment type="subcellular location">
    <subcellularLocation>
        <location evidence="1">Periplasm</location>
    </subcellularLocation>
</comment>
<name>A0ABS1U7Z7_9PROT</name>
<dbReference type="InterPro" id="IPR006311">
    <property type="entry name" value="TAT_signal"/>
</dbReference>
<comment type="caution">
    <text evidence="6">The sequence shown here is derived from an EMBL/GenBank/DDBJ whole genome shotgun (WGS) entry which is preliminary data.</text>
</comment>